<dbReference type="EMBL" id="OLKH01000022">
    <property type="protein sequence ID" value="SPE76040.1"/>
    <property type="molecule type" value="Genomic_DNA"/>
</dbReference>
<organism evidence="1 2">
    <name type="scientific">Flavobacterium columnare</name>
    <dbReference type="NCBI Taxonomy" id="996"/>
    <lineage>
        <taxon>Bacteria</taxon>
        <taxon>Pseudomonadati</taxon>
        <taxon>Bacteroidota</taxon>
        <taxon>Flavobacteriia</taxon>
        <taxon>Flavobacteriales</taxon>
        <taxon>Flavobacteriaceae</taxon>
        <taxon>Flavobacterium</taxon>
    </lineage>
</organism>
<dbReference type="Gene3D" id="2.180.10.10">
    <property type="entry name" value="RHS repeat-associated core"/>
    <property type="match status" value="1"/>
</dbReference>
<proteinExistence type="predicted"/>
<evidence type="ECO:0000313" key="2">
    <source>
        <dbReference type="Proteomes" id="UP000238180"/>
    </source>
</evidence>
<name>A0A2N9P6S2_9FLAO</name>
<accession>A0A2N9P6S2</accession>
<dbReference type="AlphaFoldDB" id="A0A2N9P6S2"/>
<dbReference type="Proteomes" id="UP000238180">
    <property type="component" value="Unassembled WGS sequence"/>
</dbReference>
<dbReference type="RefSeq" id="WP_105195121.1">
    <property type="nucleotide sequence ID" value="NZ_OLKH01000022.1"/>
</dbReference>
<reference evidence="1 2" key="1">
    <citation type="submission" date="2018-02" db="EMBL/GenBank/DDBJ databases">
        <authorList>
            <person name="Cohen D.B."/>
            <person name="Kent A.D."/>
        </authorList>
    </citation>
    <scope>NUCLEOTIDE SEQUENCE [LARGE SCALE GENOMIC DNA]</scope>
    <source>
        <strain evidence="1">CIP109753</strain>
    </source>
</reference>
<protein>
    <recommendedName>
        <fullName evidence="3">RHS repeat-associated core domain-containing protein</fullName>
    </recommendedName>
</protein>
<evidence type="ECO:0000313" key="1">
    <source>
        <dbReference type="EMBL" id="SPE76040.1"/>
    </source>
</evidence>
<evidence type="ECO:0008006" key="3">
    <source>
        <dbReference type="Google" id="ProtNLM"/>
    </source>
</evidence>
<sequence>MGSLQLTYQPKLKTIHSHEAKVVQLWLSTDPLAEKFPDQSPYSFVFNNPLRFIDPDGRAPSDIIVTTKDGKALFTLDDGKKAVTKMTVAQLYKTGTQWFEPLADNYMPMKSQTKALSTTDKVKHFTSQEVLDFAHEDRWMISYRQGGSGDWKASEDGADGFLLVTVDKTPYWADAIGQIPFAVDYATDMKEEGRSGYQAIRETVQKGKEYGEGKLFGGKTDNSNTYDNYFILRGAANGANGRNITKPVTEAEAKAYGL</sequence>
<gene>
    <name evidence="1" type="ORF">FLACOL_00018</name>
</gene>